<keyword evidence="3" id="KW-1185">Reference proteome</keyword>
<dbReference type="Gene3D" id="2.30.30.40">
    <property type="entry name" value="SH3 Domains"/>
    <property type="match status" value="1"/>
</dbReference>
<proteinExistence type="predicted"/>
<dbReference type="InterPro" id="IPR003646">
    <property type="entry name" value="SH3-like_bac-type"/>
</dbReference>
<dbReference type="Pfam" id="PF08239">
    <property type="entry name" value="SH3_3"/>
    <property type="match status" value="1"/>
</dbReference>
<reference evidence="2" key="1">
    <citation type="submission" date="2020-09" db="EMBL/GenBank/DDBJ databases">
        <title>Bacillus faecalis sp. nov., a moderately halophilic bacterium isolated from cow faeces.</title>
        <authorList>
            <person name="Jiang L."/>
            <person name="Lee J."/>
        </authorList>
    </citation>
    <scope>NUCLEOTIDE SEQUENCE</scope>
    <source>
        <strain evidence="2">AGMB 02131</strain>
    </source>
</reference>
<accession>A0A927HBC7</accession>
<dbReference type="RefSeq" id="WP_190997912.1">
    <property type="nucleotide sequence ID" value="NZ_JACXSI010000017.1"/>
</dbReference>
<comment type="caution">
    <text evidence="2">The sequence shown here is derived from an EMBL/GenBank/DDBJ whole genome shotgun (WGS) entry which is preliminary data.</text>
</comment>
<name>A0A927HBC7_9BACI</name>
<organism evidence="2 3">
    <name type="scientific">Peribacillus faecalis</name>
    <dbReference type="NCBI Taxonomy" id="2772559"/>
    <lineage>
        <taxon>Bacteria</taxon>
        <taxon>Bacillati</taxon>
        <taxon>Bacillota</taxon>
        <taxon>Bacilli</taxon>
        <taxon>Bacillales</taxon>
        <taxon>Bacillaceae</taxon>
        <taxon>Peribacillus</taxon>
    </lineage>
</organism>
<dbReference type="InterPro" id="IPR002901">
    <property type="entry name" value="MGlyc_endo_b_GlcNAc-like_dom"/>
</dbReference>
<gene>
    <name evidence="2" type="ORF">IEO70_08300</name>
</gene>
<feature type="domain" description="SH3b" evidence="1">
    <location>
        <begin position="545"/>
        <end position="614"/>
    </location>
</feature>
<dbReference type="GO" id="GO:0004040">
    <property type="term" value="F:amidase activity"/>
    <property type="evidence" value="ECO:0007669"/>
    <property type="project" value="InterPro"/>
</dbReference>
<dbReference type="SMART" id="SM00047">
    <property type="entry name" value="LYZ2"/>
    <property type="match status" value="1"/>
</dbReference>
<evidence type="ECO:0000313" key="3">
    <source>
        <dbReference type="Proteomes" id="UP000602076"/>
    </source>
</evidence>
<dbReference type="Gene3D" id="1.10.530.10">
    <property type="match status" value="1"/>
</dbReference>
<dbReference type="Pfam" id="PF01832">
    <property type="entry name" value="Glucosaminidase"/>
    <property type="match status" value="1"/>
</dbReference>
<sequence>MKIHKGLILIGTLILALVNLPKITYANTDYSIYSIETGEFLGEENVRNALYKLQADTGWYAQYQSTGKSIPYYQVISDEIIGESNAREQLNNIERNYGVSGTYSPVGLQAPSYKIISGGFKKDIIQGVLEDFKQSTGISATTEPTGQRKAKERIVTGGFYGENAVKDVVYQFTQATGIDATYRPMGEYKEYKQVLSGGFYGEENTKLILQEFVKSTGVDATYEAVQYSETYNVITGGFYGEETVQSVLNRINSDLGVTGTVLQTNLENIYQIKFDSLSESMMTKLSKYLNDNNWWYSASSNGKIGVVFRIVSEPLLNEGKLTEALNYFTSRNWWATISPTGMKENMTFQIVSSPIDDQSKLDVALNFFKEKGWWVTKETTNEYYYPYYQIVTEPIVEKDKLNAGLAFFKTNNWWVSTAPTGNSGYTTFRLVTNPILGYEKASNIKNSLENNGYKATTQATGDKEGYYKIVTGGFLGYENANANAQMLTERYGWWVTTVLIKSGPTITKTFYDVTLDSVLNAQMKMSPQTDLYRNDSAWVSLQYIDSNNKVTATSLNVRSGPGTSYDVVASLSNGSGVTILERKDGWARILLTWRNAKREDVLYYLNPNNFQQGTNSYYQFLDLSKSAGLNVSEVNQKILLNKGILTGKAQAFVDASKAYNINEIYLMSHAFLETGNGTSQLAKGVLVSTVDGKPVTPRWVYNMYGIGAYDGTALRSGSEYAYKQGWFTPEQAIIGGAKFISERYVNHAVYKQNTLYKMRWNPSQPGIHQYATDIAWAYKQVSNISKLYDLLDTYKLVYDVPVYK</sequence>
<evidence type="ECO:0000259" key="1">
    <source>
        <dbReference type="PROSITE" id="PS51781"/>
    </source>
</evidence>
<dbReference type="SMART" id="SM00287">
    <property type="entry name" value="SH3b"/>
    <property type="match status" value="1"/>
</dbReference>
<dbReference type="PROSITE" id="PS51781">
    <property type="entry name" value="SH3B"/>
    <property type="match status" value="1"/>
</dbReference>
<dbReference type="EMBL" id="JACXSI010000017">
    <property type="protein sequence ID" value="MBD3108366.1"/>
    <property type="molecule type" value="Genomic_DNA"/>
</dbReference>
<dbReference type="Proteomes" id="UP000602076">
    <property type="component" value="Unassembled WGS sequence"/>
</dbReference>
<dbReference type="AlphaFoldDB" id="A0A927HBC7"/>
<evidence type="ECO:0000313" key="2">
    <source>
        <dbReference type="EMBL" id="MBD3108366.1"/>
    </source>
</evidence>
<protein>
    <submittedName>
        <fullName evidence="2">N-acetylglucosaminidase</fullName>
    </submittedName>
</protein>